<name>A0A5K0XUM8_9MAGN</name>
<sequence>MILLYYTQELEGLQWIIHKVEMDLKRSSDHPAMQLYLAC</sequence>
<protein>
    <submittedName>
        <fullName evidence="1">Uncharacterized protein</fullName>
    </submittedName>
</protein>
<proteinExistence type="predicted"/>
<dbReference type="AlphaFoldDB" id="A0A5K0XUM8"/>
<reference evidence="1" key="1">
    <citation type="submission" date="2019-09" db="EMBL/GenBank/DDBJ databases">
        <authorList>
            <person name="Zhang L."/>
        </authorList>
    </citation>
    <scope>NUCLEOTIDE SEQUENCE</scope>
</reference>
<evidence type="ECO:0000313" key="1">
    <source>
        <dbReference type="EMBL" id="VVV69198.1"/>
    </source>
</evidence>
<dbReference type="EMBL" id="LR721776">
    <property type="protein sequence ID" value="VVV69198.1"/>
    <property type="molecule type" value="Genomic_DNA"/>
</dbReference>
<gene>
    <name evidence="1" type="ORF">NYM_LOCUS7267</name>
</gene>
<organism evidence="1">
    <name type="scientific">Nymphaea colorata</name>
    <name type="common">pocket water lily</name>
    <dbReference type="NCBI Taxonomy" id="210225"/>
    <lineage>
        <taxon>Eukaryota</taxon>
        <taxon>Viridiplantae</taxon>
        <taxon>Streptophyta</taxon>
        <taxon>Embryophyta</taxon>
        <taxon>Tracheophyta</taxon>
        <taxon>Spermatophyta</taxon>
        <taxon>Magnoliopsida</taxon>
        <taxon>Nymphaeales</taxon>
        <taxon>Nymphaeaceae</taxon>
        <taxon>Nymphaea</taxon>
    </lineage>
</organism>
<accession>A0A5K0XUM8</accession>